<dbReference type="InterPro" id="IPR010080">
    <property type="entry name" value="Thioester_reductase-like_dom"/>
</dbReference>
<dbReference type="Proteomes" id="UP001642406">
    <property type="component" value="Unassembled WGS sequence"/>
</dbReference>
<sequence length="1200" mass="132220">MASSTTNGHMDQYERVTMRLEALAKSDAQVAAVVPDDRVTRAIQEPGISLQQVISTVLAGYSSRPALGVRSYDVQDGVRRYHRHFETISYAQLANQAEAISAVWRSDPRFRVSPEEFVACVVFTGAEYAAVDVALVYSHALGVPIQANLASDAVVQIMKDTAPAAMVADIAYLDVAIDYAVQQDSVRSVIVINADKAVNSNRAAIDEAKLRLQAVGRDVAVATFSELVQLGQPLQWTPLPPRPDGPDALSMLLYTSGSTGTPKGAQIHEGILLMFWTEIKRYMPTILVADAPVNHWMGRVEVINALATGGTVYFTLKSDLSTFVEDVQTVRPTYMQILPRFAEIVYQTHLSDVQTLVQRGMDEARADSQMREKLQGYLGDRLVYGVIGSSPTAPEVKQFFRDTFDMAVIEGYGSTESSGSATTVNNRINTSLVIDYRLHDVPELGYYTTDKPYPRGELVVKTRHQFKGYFKRPDATASVFTDDGYVLTGDIMEQRGEDTLVWLDRRNNVIKLSQAEFVAITPVENAYLGDNPLIKQIYVYGNSLRAYLLAVVVPDVDYAKKLLSHDNPSDKDLRGLVLSALRERAHVMKFRSFEVPRDVIIEREPFSLENGLLSSVRKILRPNLRRRYGEQLEAMYEDMDRLQREELIQVRDGSSNKTTHDRVAAAFKASLGLTPGDAAAGVAAARSYRDLGGDSLGATSLAKLLNKMFDLPVPVSILLGPNGNVSEVTRYIESSKVASEDSHRPTFVSVHGKDNTQSSSVPSSCVVKASSLNLPAFFPETKFHPQQQTRVVLLTGATGFLGRFLLLEWMQAIAPRSGKVVAIVRAADADTARRRIDEAFGSLDKDLLQTYNALANSCLEVVAGDLAVSQFGQSSEQFARLAQEVDHIVHPGALVNHRLSYSDLFEPNVVGTAELIRLALTGRPKRFDFVSTVGVPYSNAALLTAPEQVDVRVHAPQMPCSDDYAAGYAASKWAGEVLLRDAHERYGLTVTILRPNMILAHSKYHGQVNVPDMFTRLLGSIVNTGLAPVSFYKQEADGKRAVTHYDGLPVDFVAKMHRQIGDSPSPSGGFRIYNTVNLHFDDGISYDTYVDWIQSAGYKIKRLPDHAEWYRRFTDKLRNLSDAERKNSSLGIVEHFAEPYATNGPVVRTGQFEEIVGGPSGVPHVTEAFIHKYLASMVDLGIIAPPHPCNGYAKANGSNK</sequence>
<dbReference type="PROSITE" id="PS50075">
    <property type="entry name" value="CARRIER"/>
    <property type="match status" value="1"/>
</dbReference>
<comment type="caution">
    <text evidence="6">The sequence shown here is derived from an EMBL/GenBank/DDBJ whole genome shotgun (WGS) entry which is preliminary data.</text>
</comment>
<dbReference type="InterPro" id="IPR009081">
    <property type="entry name" value="PP-bd_ACP"/>
</dbReference>
<dbReference type="Pfam" id="PF00501">
    <property type="entry name" value="AMP-binding"/>
    <property type="match status" value="1"/>
</dbReference>
<dbReference type="PANTHER" id="PTHR43272">
    <property type="entry name" value="LONG-CHAIN-FATTY-ACID--COA LIGASE"/>
    <property type="match status" value="1"/>
</dbReference>
<dbReference type="PROSITE" id="PS00455">
    <property type="entry name" value="AMP_BINDING"/>
    <property type="match status" value="1"/>
</dbReference>
<dbReference type="CDD" id="cd05235">
    <property type="entry name" value="SDR_e1"/>
    <property type="match status" value="1"/>
</dbReference>
<dbReference type="PANTHER" id="PTHR43272:SF33">
    <property type="entry name" value="AMP-BINDING DOMAIN-CONTAINING PROTEIN-RELATED"/>
    <property type="match status" value="1"/>
</dbReference>
<keyword evidence="7" id="KW-1185">Reference proteome</keyword>
<dbReference type="InterPro" id="IPR000873">
    <property type="entry name" value="AMP-dep_synth/lig_dom"/>
</dbReference>
<dbReference type="Pfam" id="PF00550">
    <property type="entry name" value="PP-binding"/>
    <property type="match status" value="1"/>
</dbReference>
<dbReference type="Gene3D" id="1.10.1200.10">
    <property type="entry name" value="ACP-like"/>
    <property type="match status" value="1"/>
</dbReference>
<dbReference type="InterPro" id="IPR036291">
    <property type="entry name" value="NAD(P)-bd_dom_sf"/>
</dbReference>
<dbReference type="Gene3D" id="3.40.50.12780">
    <property type="entry name" value="N-terminal domain of ligase-like"/>
    <property type="match status" value="1"/>
</dbReference>
<dbReference type="InterPro" id="IPR020845">
    <property type="entry name" value="AMP-binding_CS"/>
</dbReference>
<evidence type="ECO:0000313" key="7">
    <source>
        <dbReference type="Proteomes" id="UP001642406"/>
    </source>
</evidence>
<evidence type="ECO:0000256" key="3">
    <source>
        <dbReference type="ARBA" id="ARBA00022741"/>
    </source>
</evidence>
<keyword evidence="1" id="KW-0596">Phosphopantetheine</keyword>
<dbReference type="InterPro" id="IPR036736">
    <property type="entry name" value="ACP-like_sf"/>
</dbReference>
<dbReference type="SUPFAM" id="SSF56801">
    <property type="entry name" value="Acetyl-CoA synthetase-like"/>
    <property type="match status" value="1"/>
</dbReference>
<name>A0ABP0CNV6_9PEZI</name>
<organism evidence="6 7">
    <name type="scientific">Sporothrix bragantina</name>
    <dbReference type="NCBI Taxonomy" id="671064"/>
    <lineage>
        <taxon>Eukaryota</taxon>
        <taxon>Fungi</taxon>
        <taxon>Dikarya</taxon>
        <taxon>Ascomycota</taxon>
        <taxon>Pezizomycotina</taxon>
        <taxon>Sordariomycetes</taxon>
        <taxon>Sordariomycetidae</taxon>
        <taxon>Ophiostomatales</taxon>
        <taxon>Ophiostomataceae</taxon>
        <taxon>Sporothrix</taxon>
    </lineage>
</organism>
<dbReference type="NCBIfam" id="TIGR01746">
    <property type="entry name" value="Thioester-redct"/>
    <property type="match status" value="1"/>
</dbReference>
<reference evidence="6 7" key="1">
    <citation type="submission" date="2024-01" db="EMBL/GenBank/DDBJ databases">
        <authorList>
            <person name="Allen C."/>
            <person name="Tagirdzhanova G."/>
        </authorList>
    </citation>
    <scope>NUCLEOTIDE SEQUENCE [LARGE SCALE GENOMIC DNA]</scope>
</reference>
<gene>
    <name evidence="6" type="ORF">SBRCBS47491_008725</name>
</gene>
<dbReference type="SUPFAM" id="SSF51735">
    <property type="entry name" value="NAD(P)-binding Rossmann-fold domains"/>
    <property type="match status" value="1"/>
</dbReference>
<protein>
    <submittedName>
        <fullName evidence="6">NRPS-like protein biosynthetic cluster</fullName>
    </submittedName>
</protein>
<proteinExistence type="predicted"/>
<dbReference type="SUPFAM" id="SSF47336">
    <property type="entry name" value="ACP-like"/>
    <property type="match status" value="1"/>
</dbReference>
<dbReference type="InterPro" id="IPR042099">
    <property type="entry name" value="ANL_N_sf"/>
</dbReference>
<evidence type="ECO:0000256" key="2">
    <source>
        <dbReference type="ARBA" id="ARBA00022553"/>
    </source>
</evidence>
<accession>A0ABP0CNV6</accession>
<keyword evidence="3" id="KW-0547">Nucleotide-binding</keyword>
<feature type="domain" description="Carrier" evidence="5">
    <location>
        <begin position="657"/>
        <end position="736"/>
    </location>
</feature>
<evidence type="ECO:0000313" key="6">
    <source>
        <dbReference type="EMBL" id="CAK7233773.1"/>
    </source>
</evidence>
<evidence type="ECO:0000256" key="1">
    <source>
        <dbReference type="ARBA" id="ARBA00022450"/>
    </source>
</evidence>
<dbReference type="InterPro" id="IPR013120">
    <property type="entry name" value="FAR_NAD-bd"/>
</dbReference>
<dbReference type="EMBL" id="CAWUHC010000119">
    <property type="protein sequence ID" value="CAK7233773.1"/>
    <property type="molecule type" value="Genomic_DNA"/>
</dbReference>
<dbReference type="Pfam" id="PF07993">
    <property type="entry name" value="NAD_binding_4"/>
    <property type="match status" value="1"/>
</dbReference>
<keyword evidence="4" id="KW-0067">ATP-binding</keyword>
<evidence type="ECO:0000259" key="5">
    <source>
        <dbReference type="PROSITE" id="PS50075"/>
    </source>
</evidence>
<dbReference type="Gene3D" id="3.40.50.720">
    <property type="entry name" value="NAD(P)-binding Rossmann-like Domain"/>
    <property type="match status" value="1"/>
</dbReference>
<evidence type="ECO:0000256" key="4">
    <source>
        <dbReference type="ARBA" id="ARBA00022840"/>
    </source>
</evidence>
<keyword evidence="2" id="KW-0597">Phosphoprotein</keyword>